<name>A0A3R9PKY1_9CREN</name>
<proteinExistence type="predicted"/>
<protein>
    <submittedName>
        <fullName evidence="1">Uma2 family endonuclease</fullName>
    </submittedName>
</protein>
<dbReference type="RefSeq" id="WP_125670867.1">
    <property type="nucleotide sequence ID" value="NZ_RCOS01000062.1"/>
</dbReference>
<dbReference type="EMBL" id="RCOS01000062">
    <property type="protein sequence ID" value="RSN76244.1"/>
    <property type="molecule type" value="Genomic_DNA"/>
</dbReference>
<keyword evidence="1" id="KW-0540">Nuclease</keyword>
<dbReference type="Proteomes" id="UP000277582">
    <property type="component" value="Unassembled WGS sequence"/>
</dbReference>
<comment type="caution">
    <text evidence="1">The sequence shown here is derived from an EMBL/GenBank/DDBJ whole genome shotgun (WGS) entry which is preliminary data.</text>
</comment>
<reference evidence="1 2" key="1">
    <citation type="submission" date="2018-10" db="EMBL/GenBank/DDBJ databases">
        <title>Co-occurring genomic capacity for anaerobic methane metabolism and dissimilatory sulfite reduction discovered in the Korarchaeota.</title>
        <authorList>
            <person name="Mckay L.J."/>
            <person name="Dlakic M."/>
            <person name="Fields M.W."/>
            <person name="Delmont T.O."/>
            <person name="Eren A.M."/>
            <person name="Jay Z.J."/>
            <person name="Klingelsmith K.B."/>
            <person name="Rusch D.B."/>
            <person name="Inskeep W.P."/>
        </authorList>
    </citation>
    <scope>NUCLEOTIDE SEQUENCE [LARGE SCALE GENOMIC DNA]</scope>
    <source>
        <strain evidence="1 2">MDKW</strain>
    </source>
</reference>
<organism evidence="1 2">
    <name type="scientific">Candidatus Methanodesulfokora washburnensis</name>
    <dbReference type="NCBI Taxonomy" id="2478471"/>
    <lineage>
        <taxon>Archaea</taxon>
        <taxon>Thermoproteota</taxon>
        <taxon>Candidatus Korarchaeia</taxon>
        <taxon>Candidatus Korarchaeia incertae sedis</taxon>
        <taxon>Candidatus Methanodesulfokora</taxon>
    </lineage>
</organism>
<gene>
    <name evidence="1" type="ORF">D6D85_04645</name>
</gene>
<keyword evidence="1" id="KW-0255">Endonuclease</keyword>
<dbReference type="GO" id="GO:0004519">
    <property type="term" value="F:endonuclease activity"/>
    <property type="evidence" value="ECO:0007669"/>
    <property type="project" value="UniProtKB-KW"/>
</dbReference>
<evidence type="ECO:0000313" key="2">
    <source>
        <dbReference type="Proteomes" id="UP000277582"/>
    </source>
</evidence>
<accession>A0A3R9PKY1</accession>
<keyword evidence="1" id="KW-0378">Hydrolase</keyword>
<evidence type="ECO:0000313" key="1">
    <source>
        <dbReference type="EMBL" id="RSN76244.1"/>
    </source>
</evidence>
<sequence length="206" mass="24791">MRLEELKKESYVQCEVYRVFKNAIKYGVEYSKDSYKEVFSEVIPEVPIKIKERKEERADLVIFSKEYGSLKPKLIIETKRRVFNQPGKSLAAYSKKVKNYAEKLNVWYYVIYDSYYWFLFYRLDPYLIKVLTVKVEENLNEEFAKDILMAVAEISYTNERKYFKELDKYPATDKDFVGRKILPSLAKNFEPSKWKELLARWRETVL</sequence>
<keyword evidence="2" id="KW-1185">Reference proteome</keyword>
<dbReference type="AlphaFoldDB" id="A0A3R9PKY1"/>